<keyword evidence="4 7" id="KW-0456">Lyase</keyword>
<organism evidence="10 11">
    <name type="scientific">Leucobacter chromiireducens subsp. solipictus</name>
    <dbReference type="NCBI Taxonomy" id="398235"/>
    <lineage>
        <taxon>Bacteria</taxon>
        <taxon>Bacillati</taxon>
        <taxon>Actinomycetota</taxon>
        <taxon>Actinomycetes</taxon>
        <taxon>Micrococcales</taxon>
        <taxon>Microbacteriaceae</taxon>
        <taxon>Leucobacter</taxon>
    </lineage>
</organism>
<protein>
    <recommendedName>
        <fullName evidence="2 6">Histidine ammonia-lyase</fullName>
        <ecNumber evidence="2 6">4.3.1.3</ecNumber>
    </recommendedName>
</protein>
<dbReference type="Pfam" id="PF00221">
    <property type="entry name" value="Lyase_aromatic"/>
    <property type="match status" value="1"/>
</dbReference>
<evidence type="ECO:0000256" key="2">
    <source>
        <dbReference type="ARBA" id="ARBA00012994"/>
    </source>
</evidence>
<dbReference type="NCBIfam" id="NF006871">
    <property type="entry name" value="PRK09367.1"/>
    <property type="match status" value="1"/>
</dbReference>
<dbReference type="PANTHER" id="PTHR10362">
    <property type="entry name" value="HISTIDINE AMMONIA-LYASE"/>
    <property type="match status" value="1"/>
</dbReference>
<dbReference type="RefSeq" id="WP_202343452.1">
    <property type="nucleotide sequence ID" value="NZ_BAAAPI010000001.1"/>
</dbReference>
<dbReference type="InterPro" id="IPR005921">
    <property type="entry name" value="HutH"/>
</dbReference>
<dbReference type="CDD" id="cd00332">
    <property type="entry name" value="PAL-HAL"/>
    <property type="match status" value="1"/>
</dbReference>
<proteinExistence type="inferred from homology"/>
<evidence type="ECO:0000256" key="5">
    <source>
        <dbReference type="ARBA" id="ARBA00049269"/>
    </source>
</evidence>
<sequence length="533" mass="54992">MSQSSLPERAAASERPAVVLGAAPLTISDVVAVAREGARVELAPAARTALAASRADIERLANDTRPHYGVSTGFGALAKVQIPSEKRQQLQRSLIRSHAAGTGPEVEREVVRALMLLRLNTLASGRTGVRPIVAETYAAILNADIVPVVHEYGSLGCSGDLSPLAHCALTLMGEGEVRPTDDPVAPPVPAAEALAAHGIEPLVLAEKEGLALINGTDGMLGMLCLALHDLAALLTVADVAAAASVEALTGTDTVFAADLQALRPHPGQAAAAANMRAVLAGSGLVQRPSEGEFTRVQDAYSLRCAPQVHGAARDTAEHASRVAAAELRSAVDNPVVLPDGRVESNGNFHGAPVAYVLDFLAIAVADLASMSERRTDRFLDVARNHGLPPFLAADAGLDSGLMIAQYTAAGIVSELKRLAVPASVDSIPSSAMQEDHVSMGWHAGRKLRRAVDGLTRVLGIELLASTRALDFRIAAGEGTPSPATGAVHALFRTRIAAPDVDAFLSPDLTAAHDFVASGAVLAAVTGAVAEPLG</sequence>
<evidence type="ECO:0000256" key="6">
    <source>
        <dbReference type="NCBIfam" id="TIGR01225"/>
    </source>
</evidence>
<evidence type="ECO:0000256" key="9">
    <source>
        <dbReference type="RuleBase" id="RU004480"/>
    </source>
</evidence>
<comment type="catalytic activity">
    <reaction evidence="5 8">
        <text>L-histidine = trans-urocanate + NH4(+)</text>
        <dbReference type="Rhea" id="RHEA:21232"/>
        <dbReference type="ChEBI" id="CHEBI:17771"/>
        <dbReference type="ChEBI" id="CHEBI:28938"/>
        <dbReference type="ChEBI" id="CHEBI:57595"/>
        <dbReference type="EC" id="4.3.1.3"/>
    </reaction>
</comment>
<accession>A0ABS1SCF3</accession>
<dbReference type="Proteomes" id="UP001645859">
    <property type="component" value="Unassembled WGS sequence"/>
</dbReference>
<reference evidence="10 11" key="1">
    <citation type="submission" date="2018-09" db="EMBL/GenBank/DDBJ databases">
        <title>Comparative genomics of Leucobacter spp.</title>
        <authorList>
            <person name="Reis A.C."/>
            <person name="Kolvenbach B.A."/>
            <person name="Corvini P.F.X."/>
            <person name="Nunes O.C."/>
        </authorList>
    </citation>
    <scope>NUCLEOTIDE SEQUENCE [LARGE SCALE GENOMIC DNA]</scope>
    <source>
        <strain evidence="10 11">TAN 31504</strain>
    </source>
</reference>
<dbReference type="InterPro" id="IPR001106">
    <property type="entry name" value="Aromatic_Lyase"/>
</dbReference>
<dbReference type="Gene3D" id="1.20.200.10">
    <property type="entry name" value="Fumarase/aspartase (Central domain)"/>
    <property type="match status" value="1"/>
</dbReference>
<dbReference type="NCBIfam" id="TIGR01225">
    <property type="entry name" value="hutH"/>
    <property type="match status" value="1"/>
</dbReference>
<dbReference type="Gene3D" id="1.10.275.10">
    <property type="entry name" value="Fumarase/aspartase (N-terminal domain)"/>
    <property type="match status" value="1"/>
</dbReference>
<dbReference type="GO" id="GO:0004397">
    <property type="term" value="F:histidine ammonia-lyase activity"/>
    <property type="evidence" value="ECO:0007669"/>
    <property type="project" value="UniProtKB-EC"/>
</dbReference>
<keyword evidence="3 8" id="KW-0369">Histidine metabolism</keyword>
<dbReference type="EC" id="4.3.1.3" evidence="2 6"/>
<dbReference type="EMBL" id="QYAC01000001">
    <property type="protein sequence ID" value="MBL3678225.1"/>
    <property type="molecule type" value="Genomic_DNA"/>
</dbReference>
<comment type="similarity">
    <text evidence="7">Belongs to the PAL/histidase family.</text>
</comment>
<evidence type="ECO:0000256" key="4">
    <source>
        <dbReference type="ARBA" id="ARBA00023239"/>
    </source>
</evidence>
<dbReference type="SUPFAM" id="SSF48557">
    <property type="entry name" value="L-aspartase-like"/>
    <property type="match status" value="1"/>
</dbReference>
<dbReference type="InterPro" id="IPR024083">
    <property type="entry name" value="Fumarase/histidase_N"/>
</dbReference>
<evidence type="ECO:0000256" key="7">
    <source>
        <dbReference type="RuleBase" id="RU003954"/>
    </source>
</evidence>
<evidence type="ECO:0000256" key="3">
    <source>
        <dbReference type="ARBA" id="ARBA00022808"/>
    </source>
</evidence>
<dbReference type="InterPro" id="IPR008948">
    <property type="entry name" value="L-Aspartase-like"/>
</dbReference>
<evidence type="ECO:0000313" key="11">
    <source>
        <dbReference type="Proteomes" id="UP001645859"/>
    </source>
</evidence>
<evidence type="ECO:0000313" key="10">
    <source>
        <dbReference type="EMBL" id="MBL3678225.1"/>
    </source>
</evidence>
<dbReference type="PROSITE" id="PS00488">
    <property type="entry name" value="PAL_HISTIDASE"/>
    <property type="match status" value="1"/>
</dbReference>
<gene>
    <name evidence="10" type="primary">hutH</name>
    <name evidence="10" type="ORF">D3230_02745</name>
</gene>
<evidence type="ECO:0000256" key="1">
    <source>
        <dbReference type="ARBA" id="ARBA00005113"/>
    </source>
</evidence>
<comment type="subcellular location">
    <subcellularLocation>
        <location evidence="9">Cytoplasm</location>
    </subcellularLocation>
</comment>
<comment type="pathway">
    <text evidence="1 8">Amino-acid degradation; L-histidine degradation into L-glutamate; N-formimidoyl-L-glutamate from L-histidine: step 1/3.</text>
</comment>
<dbReference type="InterPro" id="IPR022313">
    <property type="entry name" value="Phe/His_NH3-lyase_AS"/>
</dbReference>
<evidence type="ECO:0000256" key="8">
    <source>
        <dbReference type="RuleBase" id="RU004479"/>
    </source>
</evidence>
<name>A0ABS1SCF3_9MICO</name>
<keyword evidence="11" id="KW-1185">Reference proteome</keyword>
<comment type="caution">
    <text evidence="10">The sequence shown here is derived from an EMBL/GenBank/DDBJ whole genome shotgun (WGS) entry which is preliminary data.</text>
</comment>